<reference evidence="3 4" key="1">
    <citation type="submission" date="2016-10" db="EMBL/GenBank/DDBJ databases">
        <authorList>
            <person name="Varghese N."/>
            <person name="Submissions S."/>
        </authorList>
    </citation>
    <scope>NUCLEOTIDE SEQUENCE [LARGE SCALE GENOMIC DNA]</scope>
    <source>
        <strain evidence="3 4">DSM 25353</strain>
    </source>
</reference>
<keyword evidence="2" id="KW-0472">Membrane</keyword>
<feature type="region of interest" description="Disordered" evidence="1">
    <location>
        <begin position="167"/>
        <end position="187"/>
    </location>
</feature>
<evidence type="ECO:0000313" key="4">
    <source>
        <dbReference type="Proteomes" id="UP000198711"/>
    </source>
</evidence>
<feature type="transmembrane region" description="Helical" evidence="2">
    <location>
        <begin position="41"/>
        <end position="59"/>
    </location>
</feature>
<dbReference type="EMBL" id="FNNO01000025">
    <property type="protein sequence ID" value="SDX67601.1"/>
    <property type="molecule type" value="Genomic_DNA"/>
</dbReference>
<evidence type="ECO:0000256" key="2">
    <source>
        <dbReference type="SAM" id="Phobius"/>
    </source>
</evidence>
<comment type="caution">
    <text evidence="3">The sequence shown here is derived from an EMBL/GenBank/DDBJ whole genome shotgun (WGS) entry which is preliminary data.</text>
</comment>
<organism evidence="3 4">
    <name type="scientific">Hydrobacter penzbergensis</name>
    <dbReference type="NCBI Taxonomy" id="1235997"/>
    <lineage>
        <taxon>Bacteria</taxon>
        <taxon>Pseudomonadati</taxon>
        <taxon>Bacteroidota</taxon>
        <taxon>Chitinophagia</taxon>
        <taxon>Chitinophagales</taxon>
        <taxon>Chitinophagaceae</taxon>
        <taxon>Hydrobacter</taxon>
    </lineage>
</organism>
<evidence type="ECO:0000313" key="3">
    <source>
        <dbReference type="EMBL" id="SDX67601.1"/>
    </source>
</evidence>
<feature type="compositionally biased region" description="Low complexity" evidence="1">
    <location>
        <begin position="167"/>
        <end position="180"/>
    </location>
</feature>
<keyword evidence="2" id="KW-0812">Transmembrane</keyword>
<name>A0A8X8LFI9_9BACT</name>
<dbReference type="RefSeq" id="WP_092727025.1">
    <property type="nucleotide sequence ID" value="NZ_FNNO01000025.1"/>
</dbReference>
<gene>
    <name evidence="3" type="ORF">SAMN05444410_1256</name>
</gene>
<dbReference type="Proteomes" id="UP000198711">
    <property type="component" value="Unassembled WGS sequence"/>
</dbReference>
<protein>
    <recommendedName>
        <fullName evidence="5">Outer membrane protein beta-barrel domain-containing protein</fullName>
    </recommendedName>
</protein>
<evidence type="ECO:0008006" key="5">
    <source>
        <dbReference type="Google" id="ProtNLM"/>
    </source>
</evidence>
<evidence type="ECO:0000256" key="1">
    <source>
        <dbReference type="SAM" id="MobiDB-lite"/>
    </source>
</evidence>
<sequence length="434" mass="48477">MPDRSFEQQVREELADLQIQPDAASWEVVAASLQRERKRRWVLWLFLLAICCGGSWIWWEFQTKKAHEPIIVNKQPVTTHGQRSNTEETATNKLPEEKETVREIEHQQKRAANLAVITGEPGKINMPGKIEASKPATQDLHIETTEADAVTVERNKVFTATVLPETTTTDTAQTQKPAATSEAPTATKEKVILTGKKKWQVHLFANAGSSGVRNSILKTHTASADMYYSPPGSNLSNGSTGAAMPPAFHDAFSFNLGVEFNKAIGKKNSLGLSVGYGLYQDRLNVGMRKDSTIKSAQNGRYSNTGGYYYKNSDSIGYTNHYHFLEAAVHLYTPFKLFRVLPFRWELGAGASLLLGSNGLHYDQKDNLLFHNNDLLRKLNLQLSTGLDIGIGETPFIYVGPQAKFFITNLSRQEGTKQYLWQPSLRAVCVFPQRK</sequence>
<accession>A0A8X8LFI9</accession>
<dbReference type="AlphaFoldDB" id="A0A8X8LFI9"/>
<keyword evidence="4" id="KW-1185">Reference proteome</keyword>
<keyword evidence="2" id="KW-1133">Transmembrane helix</keyword>
<proteinExistence type="predicted"/>